<accession>A2RYC7</accession>
<evidence type="ECO:0000313" key="1">
    <source>
        <dbReference type="EMBL" id="ABN00356.1"/>
    </source>
</evidence>
<dbReference type="Proteomes" id="UP000002283">
    <property type="component" value="Chromosome II"/>
</dbReference>
<organism evidence="1 2">
    <name type="scientific">Burkholderia mallei (strain NCTC 10229)</name>
    <dbReference type="NCBI Taxonomy" id="412022"/>
    <lineage>
        <taxon>Bacteria</taxon>
        <taxon>Pseudomonadati</taxon>
        <taxon>Pseudomonadota</taxon>
        <taxon>Betaproteobacteria</taxon>
        <taxon>Burkholderiales</taxon>
        <taxon>Burkholderiaceae</taxon>
        <taxon>Burkholderia</taxon>
        <taxon>pseudomallei group</taxon>
    </lineage>
</organism>
<reference evidence="1 2" key="1">
    <citation type="submission" date="2007-01" db="EMBL/GenBank/DDBJ databases">
        <authorList>
            <person name="DeShazer D."/>
            <person name="Woods D.E."/>
            <person name="Nierman W.C."/>
        </authorList>
    </citation>
    <scope>NUCLEOTIDE SEQUENCE [LARGE SCALE GENOMIC DNA]</scope>
    <source>
        <strain evidence="1 2">NCTC 10229</strain>
    </source>
</reference>
<dbReference type="EMBL" id="CP000545">
    <property type="protein sequence ID" value="ABN00356.1"/>
    <property type="molecule type" value="Genomic_DNA"/>
</dbReference>
<dbReference type="KEGG" id="bml:BMA10229_0882"/>
<sequence length="55" mass="6262">MPTLTLFRPCRPTSRVDGLRDEAREAFVERDGVAVERQYFLSGSSPRVSDVCFIK</sequence>
<evidence type="ECO:0000313" key="2">
    <source>
        <dbReference type="Proteomes" id="UP000002283"/>
    </source>
</evidence>
<dbReference type="HOGENOM" id="CLU_3023162_0_0_4"/>
<gene>
    <name evidence="1" type="ordered locus">BMA10229_0882</name>
</gene>
<name>A2RYC7_BURM9</name>
<protein>
    <submittedName>
        <fullName evidence="1">Uncharacterized protein</fullName>
    </submittedName>
</protein>
<dbReference type="AlphaFoldDB" id="A2RYC7"/>
<proteinExistence type="predicted"/>